<accession>A0A068SMJ7</accession>
<dbReference type="AlphaFoldDB" id="A0A068SMJ7"/>
<dbReference type="CDD" id="cd08054">
    <property type="entry name" value="gp6"/>
    <property type="match status" value="1"/>
</dbReference>
<dbReference type="eggNOG" id="ENOG5032SBG">
    <property type="taxonomic scope" value="Bacteria"/>
</dbReference>
<gene>
    <name evidence="1" type="ORF">RG540_CH08750</name>
</gene>
<evidence type="ECO:0000313" key="1">
    <source>
        <dbReference type="EMBL" id="CDN47064.1"/>
    </source>
</evidence>
<dbReference type="GeneID" id="24259540"/>
<keyword evidence="2" id="KW-1185">Reference proteome</keyword>
<protein>
    <submittedName>
        <fullName evidence="1">PhiE125 gp8 family protein</fullName>
    </submittedName>
</protein>
<name>A0A068SMJ7_NEOGA</name>
<dbReference type="RefSeq" id="WP_038584993.1">
    <property type="nucleotide sequence ID" value="NZ_HG938353.1"/>
</dbReference>
<proteinExistence type="predicted"/>
<organism evidence="1 2">
    <name type="scientific">Neorhizobium galegae bv. orientalis str. HAMBI 540</name>
    <dbReference type="NCBI Taxonomy" id="1028800"/>
    <lineage>
        <taxon>Bacteria</taxon>
        <taxon>Pseudomonadati</taxon>
        <taxon>Pseudomonadota</taxon>
        <taxon>Alphaproteobacteria</taxon>
        <taxon>Hyphomicrobiales</taxon>
        <taxon>Rhizobiaceae</taxon>
        <taxon>Rhizobium/Agrobacterium group</taxon>
        <taxon>Neorhizobium</taxon>
    </lineage>
</organism>
<dbReference type="OrthoDB" id="7597216at2"/>
<reference evidence="2" key="1">
    <citation type="journal article" date="2014" name="BMC Genomics">
        <title>Genome sequencing of two Neorhizobium galegae strains reveals a noeT gene responsible for the unusual acetylation of the nodulation factors.</title>
        <authorList>
            <person name="Osterman J."/>
            <person name="Marsh J."/>
            <person name="Laine P.K."/>
            <person name="Zeng Z."/>
            <person name="Alatalo E."/>
            <person name="Sullivan J.T."/>
            <person name="Young J.P."/>
            <person name="Thomas-Oates J."/>
            <person name="Paulin L."/>
            <person name="Lindstrom K."/>
        </authorList>
    </citation>
    <scope>NUCLEOTIDE SEQUENCE [LARGE SCALE GENOMIC DNA]</scope>
    <source>
        <strain evidence="2">HAMBI 540</strain>
    </source>
</reference>
<evidence type="ECO:0000313" key="2">
    <source>
        <dbReference type="Proteomes" id="UP000028181"/>
    </source>
</evidence>
<dbReference type="Pfam" id="PF05135">
    <property type="entry name" value="Phage_connect_1"/>
    <property type="match status" value="1"/>
</dbReference>
<dbReference type="EMBL" id="HG938353">
    <property type="protein sequence ID" value="CDN47064.1"/>
    <property type="molecule type" value="Genomic_DNA"/>
</dbReference>
<dbReference type="NCBIfam" id="TIGR02215">
    <property type="entry name" value="phage_chp_gp8"/>
    <property type="match status" value="1"/>
</dbReference>
<dbReference type="NCBIfam" id="TIGR01560">
    <property type="entry name" value="put_DNA_pack"/>
    <property type="match status" value="1"/>
</dbReference>
<dbReference type="InterPro" id="IPR006450">
    <property type="entry name" value="Phage_HK97_gp6-like"/>
</dbReference>
<dbReference type="InterPro" id="IPR011738">
    <property type="entry name" value="Phage_CHP"/>
</dbReference>
<sequence length="189" mass="20820">MTYAQTTPPSAEPLTLAEVKAHLRLDGSDEDALLASLISTAREHLERETGLCLISQAWRLYLDRWPADGVIRISRSPVQEIQNVTVYDADGAALEVPLEDHLLDGKGRPARLWLRHPPAPGRSVNGIEIDLLAGFGEAGTDVPDTLKRAMSIHIGHMFAFRGVVSPENQPAGIPDGYERLIAPFRMRRL</sequence>
<dbReference type="PATRIC" id="fig|1028800.3.peg.887"/>
<dbReference type="Proteomes" id="UP000028181">
    <property type="component" value="Chromosome I"/>
</dbReference>
<dbReference type="KEGG" id="ngg:RG540_CH08750"/>
<dbReference type="InterPro" id="IPR021146">
    <property type="entry name" value="Phage_gp6-like_head-tail"/>
</dbReference>
<dbReference type="HOGENOM" id="CLU_085951_0_1_5"/>
<dbReference type="Gene3D" id="1.10.3230.30">
    <property type="entry name" value="Phage gp6-like head-tail connector protein"/>
    <property type="match status" value="1"/>
</dbReference>